<dbReference type="AlphaFoldDB" id="A0A7X5TSS9"/>
<reference evidence="1 2" key="1">
    <citation type="submission" date="2020-02" db="EMBL/GenBank/DDBJ databases">
        <title>Sequencing the genomes of 1000 actinobacteria strains.</title>
        <authorList>
            <person name="Klenk H.-P."/>
        </authorList>
    </citation>
    <scope>NUCLEOTIDE SEQUENCE [LARGE SCALE GENOMIC DNA]</scope>
    <source>
        <strain evidence="1 2">DSM 27960</strain>
    </source>
</reference>
<organism evidence="1 2">
    <name type="scientific">Lysinibacter cavernae</name>
    <dbReference type="NCBI Taxonomy" id="1640652"/>
    <lineage>
        <taxon>Bacteria</taxon>
        <taxon>Bacillati</taxon>
        <taxon>Actinomycetota</taxon>
        <taxon>Actinomycetes</taxon>
        <taxon>Micrococcales</taxon>
        <taxon>Microbacteriaceae</taxon>
        <taxon>Lysinibacter</taxon>
    </lineage>
</organism>
<comment type="caution">
    <text evidence="1">The sequence shown here is derived from an EMBL/GenBank/DDBJ whole genome shotgun (WGS) entry which is preliminary data.</text>
</comment>
<evidence type="ECO:0000313" key="1">
    <source>
        <dbReference type="EMBL" id="NIH52553.1"/>
    </source>
</evidence>
<proteinExistence type="predicted"/>
<accession>A0A7X5TSS9</accession>
<dbReference type="Proteomes" id="UP000541033">
    <property type="component" value="Unassembled WGS sequence"/>
</dbReference>
<evidence type="ECO:0000313" key="2">
    <source>
        <dbReference type="Proteomes" id="UP000541033"/>
    </source>
</evidence>
<protein>
    <recommendedName>
        <fullName evidence="3">Minor tail protein</fullName>
    </recommendedName>
</protein>
<dbReference type="RefSeq" id="WP_167147267.1">
    <property type="nucleotide sequence ID" value="NZ_JAAMOX010000001.1"/>
</dbReference>
<gene>
    <name evidence="1" type="ORF">FHX76_000421</name>
</gene>
<dbReference type="EMBL" id="JAAMOX010000001">
    <property type="protein sequence ID" value="NIH52553.1"/>
    <property type="molecule type" value="Genomic_DNA"/>
</dbReference>
<keyword evidence="2" id="KW-1185">Reference proteome</keyword>
<evidence type="ECO:0008006" key="3">
    <source>
        <dbReference type="Google" id="ProtNLM"/>
    </source>
</evidence>
<name>A0A7X5TSS9_9MICO</name>
<sequence>MVLEPLKVLAFETMTGQFIGNIPYTNVVWKKSLNEAGTIDITVDWSREAATWDIRGKTWPWRTLIAVIRGDTILHAGPVVNRSRPRGSLTIPASGMWEIFKHRLVLNYALSSKKVDGQVMIDEDNPAPEWKLELTGSLVDIAVKLVAESLKWGALPITLPPLTGGPNVRVYYGFDLASVDTRLSQLTEVIGGPELRFEPRIGVDGRLSFAMQGSAELIDTVHQWNEIAPGQRVSLASMHEDGSAMTTDHWGLGGGSDDMVLMTRASSDALTRVGWPVMQSADTSHSSVSELPTLRGYVQESLLRGSQTQEVFSLQVGAEQNVKPGDWADLTVEDFYLGHTVLPLKILEVSGDTSDWLTVNARVRNGL</sequence>